<dbReference type="RefSeq" id="WP_346176976.1">
    <property type="nucleotide sequence ID" value="NZ_BAAASD010000027.1"/>
</dbReference>
<feature type="region of interest" description="Disordered" evidence="1">
    <location>
        <begin position="26"/>
        <end position="55"/>
    </location>
</feature>
<feature type="compositionally biased region" description="Basic and acidic residues" evidence="1">
    <location>
        <begin position="29"/>
        <end position="38"/>
    </location>
</feature>
<comment type="caution">
    <text evidence="2">The sequence shown here is derived from an EMBL/GenBank/DDBJ whole genome shotgun (WGS) entry which is preliminary data.</text>
</comment>
<dbReference type="Proteomes" id="UP001500253">
    <property type="component" value="Unassembled WGS sequence"/>
</dbReference>
<evidence type="ECO:0008006" key="4">
    <source>
        <dbReference type="Google" id="ProtNLM"/>
    </source>
</evidence>
<dbReference type="PROSITE" id="PS51257">
    <property type="entry name" value="PROKAR_LIPOPROTEIN"/>
    <property type="match status" value="1"/>
</dbReference>
<dbReference type="EMBL" id="BAAASD010000027">
    <property type="protein sequence ID" value="GAA2357678.1"/>
    <property type="molecule type" value="Genomic_DNA"/>
</dbReference>
<proteinExistence type="predicted"/>
<evidence type="ECO:0000256" key="1">
    <source>
        <dbReference type="SAM" id="MobiDB-lite"/>
    </source>
</evidence>
<keyword evidence="3" id="KW-1185">Reference proteome</keyword>
<reference evidence="3" key="1">
    <citation type="journal article" date="2019" name="Int. J. Syst. Evol. Microbiol.">
        <title>The Global Catalogue of Microorganisms (GCM) 10K type strain sequencing project: providing services to taxonomists for standard genome sequencing and annotation.</title>
        <authorList>
            <consortium name="The Broad Institute Genomics Platform"/>
            <consortium name="The Broad Institute Genome Sequencing Center for Infectious Disease"/>
            <person name="Wu L."/>
            <person name="Ma J."/>
        </authorList>
    </citation>
    <scope>NUCLEOTIDE SEQUENCE [LARGE SCALE GENOMIC DNA]</scope>
    <source>
        <strain evidence="3">JCM 4316</strain>
    </source>
</reference>
<protein>
    <recommendedName>
        <fullName evidence="4">DUF3558 domain-containing protein</fullName>
    </recommendedName>
</protein>
<evidence type="ECO:0000313" key="3">
    <source>
        <dbReference type="Proteomes" id="UP001500253"/>
    </source>
</evidence>
<feature type="compositionally biased region" description="Basic and acidic residues" evidence="1">
    <location>
        <begin position="250"/>
        <end position="264"/>
    </location>
</feature>
<organism evidence="2 3">
    <name type="scientific">Streptomyces cuspidosporus</name>
    <dbReference type="NCBI Taxonomy" id="66882"/>
    <lineage>
        <taxon>Bacteria</taxon>
        <taxon>Bacillati</taxon>
        <taxon>Actinomycetota</taxon>
        <taxon>Actinomycetes</taxon>
        <taxon>Kitasatosporales</taxon>
        <taxon>Streptomycetaceae</taxon>
        <taxon>Streptomyces</taxon>
    </lineage>
</organism>
<feature type="compositionally biased region" description="Low complexity" evidence="1">
    <location>
        <begin position="39"/>
        <end position="54"/>
    </location>
</feature>
<accession>A0ABP5TNM4</accession>
<sequence>MHRTAPRLARIFVSAAVPVVLVAGCSSGSDKDSKDSADASKSATPSPTPTVAAAKYDKLPEVCPTLSGKTIDQLVPKAENKKGKELPSADANQSASCLWTGLNGFKYRQLTVSLKLFRSDLSLGTGEKRAEAYAADQAQKATTADGAKNAKTAQVSGIGDAATTVSTESKKDGDEFRNQTVVARTANVVVTLEYNGAGYEDEKTPDPKKLLKDAETAAKEVVAAIAKDGGGSDKDGGKATGKDSGGAEKGSGKDAEKNGGKDGGKGAGSAGAA</sequence>
<name>A0ABP5TNM4_9ACTN</name>
<feature type="region of interest" description="Disordered" evidence="1">
    <location>
        <begin position="225"/>
        <end position="273"/>
    </location>
</feature>
<gene>
    <name evidence="2" type="ORF">GCM10010246_54000</name>
</gene>
<evidence type="ECO:0000313" key="2">
    <source>
        <dbReference type="EMBL" id="GAA2357678.1"/>
    </source>
</evidence>
<feature type="compositionally biased region" description="Basic and acidic residues" evidence="1">
    <location>
        <begin position="230"/>
        <end position="241"/>
    </location>
</feature>